<evidence type="ECO:0000313" key="2">
    <source>
        <dbReference type="Proteomes" id="UP000184301"/>
    </source>
</evidence>
<dbReference type="AlphaFoldDB" id="A0A1M6WKJ2"/>
<dbReference type="STRING" id="1121950.SAMN02745243_04044"/>
<proteinExistence type="predicted"/>
<sequence>MRKRSRGAVTLIGSGMPEVKVCDIVNGKPKVRRIEKGNYIEFHLKYSIFHKEIKRYDKNTFEEIK</sequence>
<dbReference type="OrthoDB" id="2063293at2"/>
<protein>
    <submittedName>
        <fullName evidence="1">Uncharacterized protein</fullName>
    </submittedName>
</protein>
<gene>
    <name evidence="1" type="ORF">SAMN02745243_04044</name>
</gene>
<organism evidence="1 2">
    <name type="scientific">Hespellia stercorisuis DSM 15480</name>
    <dbReference type="NCBI Taxonomy" id="1121950"/>
    <lineage>
        <taxon>Bacteria</taxon>
        <taxon>Bacillati</taxon>
        <taxon>Bacillota</taxon>
        <taxon>Clostridia</taxon>
        <taxon>Lachnospirales</taxon>
        <taxon>Lachnospiraceae</taxon>
        <taxon>Hespellia</taxon>
    </lineage>
</organism>
<name>A0A1M6WKJ2_9FIRM</name>
<reference evidence="1 2" key="1">
    <citation type="submission" date="2016-11" db="EMBL/GenBank/DDBJ databases">
        <authorList>
            <person name="Jaros S."/>
            <person name="Januszkiewicz K."/>
            <person name="Wedrychowicz H."/>
        </authorList>
    </citation>
    <scope>NUCLEOTIDE SEQUENCE [LARGE SCALE GENOMIC DNA]</scope>
    <source>
        <strain evidence="1 2">DSM 15480</strain>
    </source>
</reference>
<keyword evidence="2" id="KW-1185">Reference proteome</keyword>
<dbReference type="RefSeq" id="WP_073113278.1">
    <property type="nucleotide sequence ID" value="NZ_FQZY01000114.1"/>
</dbReference>
<evidence type="ECO:0000313" key="1">
    <source>
        <dbReference type="EMBL" id="SHK94292.1"/>
    </source>
</evidence>
<dbReference type="Proteomes" id="UP000184301">
    <property type="component" value="Unassembled WGS sequence"/>
</dbReference>
<accession>A0A1M6WKJ2</accession>
<dbReference type="EMBL" id="FQZY01000114">
    <property type="protein sequence ID" value="SHK94292.1"/>
    <property type="molecule type" value="Genomic_DNA"/>
</dbReference>